<feature type="chain" id="PRO_5045755255" description="Secreted protein" evidence="1">
    <location>
        <begin position="25"/>
        <end position="81"/>
    </location>
</feature>
<evidence type="ECO:0000313" key="3">
    <source>
        <dbReference type="Proteomes" id="UP000734823"/>
    </source>
</evidence>
<keyword evidence="3" id="KW-1185">Reference proteome</keyword>
<keyword evidence="1" id="KW-0732">Signal</keyword>
<dbReference type="Proteomes" id="UP000734823">
    <property type="component" value="Unassembled WGS sequence"/>
</dbReference>
<reference evidence="2 3" key="1">
    <citation type="submission" date="2020-06" db="EMBL/GenBank/DDBJ databases">
        <title>Actinokineospora xiongansis sp. nov., isolated from soil of Baiyangdian.</title>
        <authorList>
            <person name="Zhang X."/>
        </authorList>
    </citation>
    <scope>NUCLEOTIDE SEQUENCE [LARGE SCALE GENOMIC DNA]</scope>
    <source>
        <strain evidence="2 3">HBU206404</strain>
    </source>
</reference>
<dbReference type="EMBL" id="JABVED010000015">
    <property type="protein sequence ID" value="MBC6450341.1"/>
    <property type="molecule type" value="Genomic_DNA"/>
</dbReference>
<accession>A0ABR7LCA4</accession>
<proteinExistence type="predicted"/>
<evidence type="ECO:0000313" key="2">
    <source>
        <dbReference type="EMBL" id="MBC6450341.1"/>
    </source>
</evidence>
<dbReference type="RefSeq" id="WP_187223437.1">
    <property type="nucleotide sequence ID" value="NZ_JABVED010000015.1"/>
</dbReference>
<evidence type="ECO:0000256" key="1">
    <source>
        <dbReference type="SAM" id="SignalP"/>
    </source>
</evidence>
<comment type="caution">
    <text evidence="2">The sequence shown here is derived from an EMBL/GenBank/DDBJ whole genome shotgun (WGS) entry which is preliminary data.</text>
</comment>
<organism evidence="2 3">
    <name type="scientific">Actinokineospora xionganensis</name>
    <dbReference type="NCBI Taxonomy" id="2684470"/>
    <lineage>
        <taxon>Bacteria</taxon>
        <taxon>Bacillati</taxon>
        <taxon>Actinomycetota</taxon>
        <taxon>Actinomycetes</taxon>
        <taxon>Pseudonocardiales</taxon>
        <taxon>Pseudonocardiaceae</taxon>
        <taxon>Actinokineospora</taxon>
    </lineage>
</organism>
<gene>
    <name evidence="2" type="ORF">GPZ80_24595</name>
</gene>
<evidence type="ECO:0008006" key="4">
    <source>
        <dbReference type="Google" id="ProtNLM"/>
    </source>
</evidence>
<sequence length="81" mass="8969">MRKFVVGMIVALGAITGGAGVATAAPAGALTWQYEGSYDDYSSCVLIGKNGVRLGTWWNYECRLVDQDWPRPDFWILLVDR</sequence>
<name>A0ABR7LCA4_9PSEU</name>
<protein>
    <recommendedName>
        <fullName evidence="4">Secreted protein</fullName>
    </recommendedName>
</protein>
<feature type="signal peptide" evidence="1">
    <location>
        <begin position="1"/>
        <end position="24"/>
    </location>
</feature>